<dbReference type="PANTHER" id="PTHR43464:SF19">
    <property type="entry name" value="UBIQUINONE BIOSYNTHESIS O-METHYLTRANSFERASE, MITOCHONDRIAL"/>
    <property type="match status" value="1"/>
</dbReference>
<protein>
    <recommendedName>
        <fullName evidence="5">Ubiquinone biosynthesis O-methyltransferase</fullName>
    </recommendedName>
    <alternativeName>
        <fullName evidence="5">2-polyprenyl-6-hydroxyphenol methylase</fullName>
        <ecNumber evidence="5">2.1.1.222</ecNumber>
    </alternativeName>
    <alternativeName>
        <fullName evidence="5">3-demethylubiquinone 3-O-methyltransferase</fullName>
        <ecNumber evidence="5">2.1.1.64</ecNumber>
    </alternativeName>
</protein>
<feature type="binding site" evidence="5">
    <location>
        <position position="145"/>
    </location>
    <ligand>
        <name>S-adenosyl-L-methionine</name>
        <dbReference type="ChEBI" id="CHEBI:59789"/>
    </ligand>
</feature>
<evidence type="ECO:0000256" key="2">
    <source>
        <dbReference type="ARBA" id="ARBA00022679"/>
    </source>
</evidence>
<dbReference type="GO" id="GO:0102208">
    <property type="term" value="F:2-polyprenyl-6-hydroxyphenol methylase activity"/>
    <property type="evidence" value="ECO:0007669"/>
    <property type="project" value="UniProtKB-EC"/>
</dbReference>
<comment type="similarity">
    <text evidence="5">Belongs to the methyltransferase superfamily. UbiG/COQ3 family.</text>
</comment>
<dbReference type="RefSeq" id="WP_127612481.1">
    <property type="nucleotide sequence ID" value="NZ_RXOL01000003.1"/>
</dbReference>
<dbReference type="UniPathway" id="UPA00232"/>
<dbReference type="Gene3D" id="3.40.50.150">
    <property type="entry name" value="Vaccinia Virus protein VP39"/>
    <property type="match status" value="1"/>
</dbReference>
<dbReference type="GO" id="GO:0032259">
    <property type="term" value="P:methylation"/>
    <property type="evidence" value="ECO:0007669"/>
    <property type="project" value="UniProtKB-KW"/>
</dbReference>
<dbReference type="Proteomes" id="UP000283003">
    <property type="component" value="Unassembled WGS sequence"/>
</dbReference>
<dbReference type="EC" id="2.1.1.222" evidence="5"/>
<keyword evidence="1 5" id="KW-0489">Methyltransferase</keyword>
<keyword evidence="2 5" id="KW-0808">Transferase</keyword>
<feature type="binding site" evidence="5">
    <location>
        <position position="52"/>
    </location>
    <ligand>
        <name>S-adenosyl-L-methionine</name>
        <dbReference type="ChEBI" id="CHEBI:59789"/>
    </ligand>
</feature>
<dbReference type="PANTHER" id="PTHR43464">
    <property type="entry name" value="METHYLTRANSFERASE"/>
    <property type="match status" value="1"/>
</dbReference>
<feature type="binding site" evidence="5">
    <location>
        <position position="83"/>
    </location>
    <ligand>
        <name>S-adenosyl-L-methionine</name>
        <dbReference type="ChEBI" id="CHEBI:59789"/>
    </ligand>
</feature>
<comment type="caution">
    <text evidence="6">The sequence shown here is derived from an EMBL/GenBank/DDBJ whole genome shotgun (WGS) entry which is preliminary data.</text>
</comment>
<comment type="catalytic activity">
    <reaction evidence="5">
        <text>a 3-demethylubiquinol + S-adenosyl-L-methionine = a ubiquinol + S-adenosyl-L-homocysteine + H(+)</text>
        <dbReference type="Rhea" id="RHEA:44380"/>
        <dbReference type="Rhea" id="RHEA-COMP:9566"/>
        <dbReference type="Rhea" id="RHEA-COMP:10914"/>
        <dbReference type="ChEBI" id="CHEBI:15378"/>
        <dbReference type="ChEBI" id="CHEBI:17976"/>
        <dbReference type="ChEBI" id="CHEBI:57856"/>
        <dbReference type="ChEBI" id="CHEBI:59789"/>
        <dbReference type="ChEBI" id="CHEBI:84422"/>
        <dbReference type="EC" id="2.1.1.64"/>
    </reaction>
</comment>
<proteinExistence type="inferred from homology"/>
<dbReference type="GO" id="GO:0061542">
    <property type="term" value="F:3-demethylubiquinol 3-O-methyltransferase activity"/>
    <property type="evidence" value="ECO:0007669"/>
    <property type="project" value="UniProtKB-UniRule"/>
</dbReference>
<dbReference type="InterPro" id="IPR029063">
    <property type="entry name" value="SAM-dependent_MTases_sf"/>
</dbReference>
<reference evidence="6 7" key="1">
    <citation type="submission" date="2018-12" db="EMBL/GenBank/DDBJ databases">
        <title>Croceicoccus ponticola sp. nov., a lipolytic bacterium isolated from seawater.</title>
        <authorList>
            <person name="Yoon J.-H."/>
        </authorList>
    </citation>
    <scope>NUCLEOTIDE SEQUENCE [LARGE SCALE GENOMIC DNA]</scope>
    <source>
        <strain evidence="6 7">GM-16</strain>
    </source>
</reference>
<evidence type="ECO:0000313" key="6">
    <source>
        <dbReference type="EMBL" id="RVQ66968.1"/>
    </source>
</evidence>
<evidence type="ECO:0000256" key="1">
    <source>
        <dbReference type="ARBA" id="ARBA00022603"/>
    </source>
</evidence>
<dbReference type="SUPFAM" id="SSF53335">
    <property type="entry name" value="S-adenosyl-L-methionine-dependent methyltransferases"/>
    <property type="match status" value="1"/>
</dbReference>
<dbReference type="GO" id="GO:0010420">
    <property type="term" value="F:polyprenyldihydroxybenzoate methyltransferase activity"/>
    <property type="evidence" value="ECO:0007669"/>
    <property type="project" value="InterPro"/>
</dbReference>
<dbReference type="HAMAP" id="MF_00472">
    <property type="entry name" value="UbiG"/>
    <property type="match status" value="1"/>
</dbReference>
<comment type="pathway">
    <text evidence="5">Cofactor biosynthesis; ubiquinone biosynthesis.</text>
</comment>
<dbReference type="EMBL" id="RXOL01000003">
    <property type="protein sequence ID" value="RVQ66968.1"/>
    <property type="molecule type" value="Genomic_DNA"/>
</dbReference>
<dbReference type="AlphaFoldDB" id="A0A437GX40"/>
<keyword evidence="7" id="KW-1185">Reference proteome</keyword>
<dbReference type="NCBIfam" id="TIGR01983">
    <property type="entry name" value="UbiG"/>
    <property type="match status" value="1"/>
</dbReference>
<feature type="binding site" evidence="5">
    <location>
        <position position="104"/>
    </location>
    <ligand>
        <name>S-adenosyl-L-methionine</name>
        <dbReference type="ChEBI" id="CHEBI:59789"/>
    </ligand>
</feature>
<dbReference type="InterPro" id="IPR010233">
    <property type="entry name" value="UbiG_MeTrfase"/>
</dbReference>
<evidence type="ECO:0000256" key="5">
    <source>
        <dbReference type="HAMAP-Rule" id="MF_00472"/>
    </source>
</evidence>
<keyword evidence="4 5" id="KW-0949">S-adenosyl-L-methionine</keyword>
<evidence type="ECO:0000313" key="7">
    <source>
        <dbReference type="Proteomes" id="UP000283003"/>
    </source>
</evidence>
<evidence type="ECO:0000256" key="4">
    <source>
        <dbReference type="ARBA" id="ARBA00022691"/>
    </source>
</evidence>
<comment type="function">
    <text evidence="5">O-methyltransferase that catalyzes the 2 O-methylation steps in the ubiquinone biosynthetic pathway.</text>
</comment>
<keyword evidence="3 5" id="KW-0831">Ubiquinone biosynthesis</keyword>
<dbReference type="OrthoDB" id="9801538at2"/>
<organism evidence="6 7">
    <name type="scientific">Croceicoccus ponticola</name>
    <dbReference type="NCBI Taxonomy" id="2217664"/>
    <lineage>
        <taxon>Bacteria</taxon>
        <taxon>Pseudomonadati</taxon>
        <taxon>Pseudomonadota</taxon>
        <taxon>Alphaproteobacteria</taxon>
        <taxon>Sphingomonadales</taxon>
        <taxon>Erythrobacteraceae</taxon>
        <taxon>Croceicoccus</taxon>
    </lineage>
</organism>
<accession>A0A437GX40</accession>
<dbReference type="EC" id="2.1.1.64" evidence="5"/>
<dbReference type="CDD" id="cd02440">
    <property type="entry name" value="AdoMet_MTases"/>
    <property type="match status" value="1"/>
</dbReference>
<dbReference type="Pfam" id="PF13489">
    <property type="entry name" value="Methyltransf_23"/>
    <property type="match status" value="1"/>
</dbReference>
<evidence type="ECO:0000256" key="3">
    <source>
        <dbReference type="ARBA" id="ARBA00022688"/>
    </source>
</evidence>
<comment type="catalytic activity">
    <reaction evidence="5">
        <text>a 3-(all-trans-polyprenyl)benzene-1,2-diol + S-adenosyl-L-methionine = a 2-methoxy-6-(all-trans-polyprenyl)phenol + S-adenosyl-L-homocysteine + H(+)</text>
        <dbReference type="Rhea" id="RHEA:31411"/>
        <dbReference type="Rhea" id="RHEA-COMP:9550"/>
        <dbReference type="Rhea" id="RHEA-COMP:9551"/>
        <dbReference type="ChEBI" id="CHEBI:15378"/>
        <dbReference type="ChEBI" id="CHEBI:57856"/>
        <dbReference type="ChEBI" id="CHEBI:59789"/>
        <dbReference type="ChEBI" id="CHEBI:62729"/>
        <dbReference type="ChEBI" id="CHEBI:62731"/>
        <dbReference type="EC" id="2.1.1.222"/>
    </reaction>
</comment>
<gene>
    <name evidence="5 6" type="primary">ubiG</name>
    <name evidence="6" type="ORF">EKN06_08460</name>
</gene>
<name>A0A437GX40_9SPHN</name>
<sequence>MTSATVTGETISPLPPTATIRPDEAAHFGRLAAEWWDPKGSSAMLHRLNPVRLSFIRDAIDSHWGGDVMLRTPLGGKRALDVGCGAGLLCEPLARMGAAVTGVDAAAENIAAARHHAAGMGLDIAYHAGELALMEPGTFDLVTCMEVIEHVADKPTFLRDLATRLAPGGLMVLSTPNRTAAAKLLVVEGAELLGQVPRGTHHWDDFVTPEELSELLADAGLDSGPPKGIAFSAMRGLHLSDNLKLNYIATATHV</sequence>